<feature type="domain" description="D-isomer specific 2-hydroxyacid dehydrogenase catalytic" evidence="3">
    <location>
        <begin position="2"/>
        <end position="312"/>
    </location>
</feature>
<reference evidence="5" key="1">
    <citation type="submission" date="2021-02" db="EMBL/GenBank/DDBJ databases">
        <authorList>
            <person name="Nowell W R."/>
        </authorList>
    </citation>
    <scope>NUCLEOTIDE SEQUENCE</scope>
    <source>
        <strain evidence="5">Ploen Becks lab</strain>
    </source>
</reference>
<evidence type="ECO:0000259" key="3">
    <source>
        <dbReference type="Pfam" id="PF00389"/>
    </source>
</evidence>
<sequence>MPILKDIATVAFCDAQTTNEIHEKVLNEAQAALLYNTINLNREDLIKFKALKLIVKIGVNFDNIDIKAAGDLNIAVCNVAGYCVEEVADSTLSMILNLYRRTHWLSNNVQLKIKNQISHPIAPQTPEQTREVAHGCMRIRGQNLGLIGLGKIGTAVALRAKVFGFNILFFDPNIPEGIDKSLGITRCNTLNDLIQQSDCISLHASLNESSYHMLNEQTFKLLKPQGVFLVNTANASLIDEIQLANCLKSGLIKAAALDDFNESAFSSLNGVLRDVPNLIVTPHTAFYSEVSSREMREMAAQEVRRGLLHKIPTQLKNCVNKELLNQKVSNTLPSIQSRNATCSPSSNLNTTPQVNQNPMLNPLMSNPLSAASLLGNSQATQGNQNQLLAHLSYLKGAGNYDLSAALNGVPSSYLSFLTPFAAAAAAAAAAQSASPSPSPTLGQLSQNNPTGAQNPMSQLMNSSQVGNPSAAVLSALMDPLLASKQAQLLAASQQHQQQQQQNYQNDQLKSESNELASNQH</sequence>
<dbReference type="GO" id="GO:0051287">
    <property type="term" value="F:NAD binding"/>
    <property type="evidence" value="ECO:0007669"/>
    <property type="project" value="InterPro"/>
</dbReference>
<accession>A0A813P504</accession>
<dbReference type="SUPFAM" id="SSF52283">
    <property type="entry name" value="Formate/glycerate dehydrogenase catalytic domain-like"/>
    <property type="match status" value="1"/>
</dbReference>
<evidence type="ECO:0000313" key="6">
    <source>
        <dbReference type="Proteomes" id="UP000663879"/>
    </source>
</evidence>
<gene>
    <name evidence="5" type="ORF">OXX778_LOCUS3652</name>
</gene>
<dbReference type="OrthoDB" id="9991913at2759"/>
<dbReference type="InterPro" id="IPR051638">
    <property type="entry name" value="CTBP_dehydrogenase"/>
</dbReference>
<dbReference type="InterPro" id="IPR036291">
    <property type="entry name" value="NAD(P)-bd_dom_sf"/>
</dbReference>
<evidence type="ECO:0000256" key="1">
    <source>
        <dbReference type="ARBA" id="ARBA00005854"/>
    </source>
</evidence>
<dbReference type="Gene3D" id="3.40.50.720">
    <property type="entry name" value="NAD(P)-binding Rossmann-like Domain"/>
    <property type="match status" value="2"/>
</dbReference>
<feature type="region of interest" description="Disordered" evidence="2">
    <location>
        <begin position="487"/>
        <end position="520"/>
    </location>
</feature>
<dbReference type="CDD" id="cd05299">
    <property type="entry name" value="CtBP_dh"/>
    <property type="match status" value="1"/>
</dbReference>
<feature type="compositionally biased region" description="Polar residues" evidence="2">
    <location>
        <begin position="440"/>
        <end position="464"/>
    </location>
</feature>
<dbReference type="GO" id="GO:0003714">
    <property type="term" value="F:transcription corepressor activity"/>
    <property type="evidence" value="ECO:0007669"/>
    <property type="project" value="InterPro"/>
</dbReference>
<evidence type="ECO:0000259" key="4">
    <source>
        <dbReference type="Pfam" id="PF02826"/>
    </source>
</evidence>
<dbReference type="GO" id="GO:0006357">
    <property type="term" value="P:regulation of transcription by RNA polymerase II"/>
    <property type="evidence" value="ECO:0007669"/>
    <property type="project" value="TreeGrafter"/>
</dbReference>
<evidence type="ECO:0000313" key="5">
    <source>
        <dbReference type="EMBL" id="CAF0746010.1"/>
    </source>
</evidence>
<protein>
    <recommendedName>
        <fullName evidence="7">C-terminal-binding protein</fullName>
    </recommendedName>
</protein>
<organism evidence="5 6">
    <name type="scientific">Brachionus calyciflorus</name>
    <dbReference type="NCBI Taxonomy" id="104777"/>
    <lineage>
        <taxon>Eukaryota</taxon>
        <taxon>Metazoa</taxon>
        <taxon>Spiralia</taxon>
        <taxon>Gnathifera</taxon>
        <taxon>Rotifera</taxon>
        <taxon>Eurotatoria</taxon>
        <taxon>Monogononta</taxon>
        <taxon>Pseudotrocha</taxon>
        <taxon>Ploima</taxon>
        <taxon>Brachionidae</taxon>
        <taxon>Brachionus</taxon>
    </lineage>
</organism>
<feature type="domain" description="D-isomer specific 2-hydroxyacid dehydrogenase NAD-binding" evidence="4">
    <location>
        <begin position="93"/>
        <end position="285"/>
    </location>
</feature>
<dbReference type="GO" id="GO:0003713">
    <property type="term" value="F:transcription coactivator activity"/>
    <property type="evidence" value="ECO:0007669"/>
    <property type="project" value="TreeGrafter"/>
</dbReference>
<dbReference type="GO" id="GO:0001221">
    <property type="term" value="F:transcription coregulator binding"/>
    <property type="evidence" value="ECO:0007669"/>
    <property type="project" value="TreeGrafter"/>
</dbReference>
<dbReference type="PANTHER" id="PTHR46029">
    <property type="entry name" value="C-TERMINAL-BINDING PROTEIN"/>
    <property type="match status" value="1"/>
</dbReference>
<name>A0A813P504_9BILA</name>
<keyword evidence="6" id="KW-1185">Reference proteome</keyword>
<dbReference type="InterPro" id="IPR006139">
    <property type="entry name" value="D-isomer_2_OHA_DH_cat_dom"/>
</dbReference>
<dbReference type="GO" id="GO:0005634">
    <property type="term" value="C:nucleus"/>
    <property type="evidence" value="ECO:0007669"/>
    <property type="project" value="TreeGrafter"/>
</dbReference>
<comment type="similarity">
    <text evidence="1">Belongs to the D-isomer specific 2-hydroxyacid dehydrogenase family.</text>
</comment>
<dbReference type="InterPro" id="IPR006140">
    <property type="entry name" value="D-isomer_DH_NAD-bd"/>
</dbReference>
<feature type="compositionally biased region" description="Low complexity" evidence="2">
    <location>
        <begin position="487"/>
        <end position="507"/>
    </location>
</feature>
<dbReference type="AlphaFoldDB" id="A0A813P504"/>
<dbReference type="Proteomes" id="UP000663879">
    <property type="component" value="Unassembled WGS sequence"/>
</dbReference>
<comment type="caution">
    <text evidence="5">The sequence shown here is derived from an EMBL/GenBank/DDBJ whole genome shotgun (WGS) entry which is preliminary data.</text>
</comment>
<dbReference type="Pfam" id="PF02826">
    <property type="entry name" value="2-Hacid_dh_C"/>
    <property type="match status" value="1"/>
</dbReference>
<dbReference type="PANTHER" id="PTHR46029:SF7">
    <property type="entry name" value="C-TERMINAL-BINDING PROTEIN"/>
    <property type="match status" value="1"/>
</dbReference>
<feature type="region of interest" description="Disordered" evidence="2">
    <location>
        <begin position="432"/>
        <end position="464"/>
    </location>
</feature>
<evidence type="ECO:0000256" key="2">
    <source>
        <dbReference type="SAM" id="MobiDB-lite"/>
    </source>
</evidence>
<evidence type="ECO:0008006" key="7">
    <source>
        <dbReference type="Google" id="ProtNLM"/>
    </source>
</evidence>
<dbReference type="GO" id="GO:0016616">
    <property type="term" value="F:oxidoreductase activity, acting on the CH-OH group of donors, NAD or NADP as acceptor"/>
    <property type="evidence" value="ECO:0007669"/>
    <property type="project" value="InterPro"/>
</dbReference>
<proteinExistence type="inferred from homology"/>
<dbReference type="Pfam" id="PF00389">
    <property type="entry name" value="2-Hacid_dh"/>
    <property type="match status" value="1"/>
</dbReference>
<dbReference type="GO" id="GO:0140297">
    <property type="term" value="F:DNA-binding transcription factor binding"/>
    <property type="evidence" value="ECO:0007669"/>
    <property type="project" value="TreeGrafter"/>
</dbReference>
<dbReference type="InterPro" id="IPR043322">
    <property type="entry name" value="CtBP"/>
</dbReference>
<dbReference type="SUPFAM" id="SSF51735">
    <property type="entry name" value="NAD(P)-binding Rossmann-fold domains"/>
    <property type="match status" value="1"/>
</dbReference>
<dbReference type="EMBL" id="CAJNOC010000329">
    <property type="protein sequence ID" value="CAF0746010.1"/>
    <property type="molecule type" value="Genomic_DNA"/>
</dbReference>